<protein>
    <recommendedName>
        <fullName evidence="4">Fanconi Anaemia group E protein C-terminal domain-containing protein</fullName>
    </recommendedName>
</protein>
<feature type="region of interest" description="Disordered" evidence="1">
    <location>
        <begin position="63"/>
        <end position="83"/>
    </location>
</feature>
<gene>
    <name evidence="2" type="ORF">KVV02_006138</name>
</gene>
<dbReference type="AlphaFoldDB" id="A0A9P8A929"/>
<dbReference type="Proteomes" id="UP000717515">
    <property type="component" value="Unassembled WGS sequence"/>
</dbReference>
<reference evidence="2" key="1">
    <citation type="submission" date="2021-07" db="EMBL/GenBank/DDBJ databases">
        <title>Draft genome of Mortierella alpina, strain LL118, isolated from an aspen leaf litter sample.</title>
        <authorList>
            <person name="Yang S."/>
            <person name="Vinatzer B.A."/>
        </authorList>
    </citation>
    <scope>NUCLEOTIDE SEQUENCE</scope>
    <source>
        <strain evidence="2">LL118</strain>
    </source>
</reference>
<evidence type="ECO:0000313" key="2">
    <source>
        <dbReference type="EMBL" id="KAG9326627.1"/>
    </source>
</evidence>
<dbReference type="EMBL" id="JAIFTL010000016">
    <property type="protein sequence ID" value="KAG9326627.1"/>
    <property type="molecule type" value="Genomic_DNA"/>
</dbReference>
<proteinExistence type="predicted"/>
<feature type="region of interest" description="Disordered" evidence="1">
    <location>
        <begin position="163"/>
        <end position="183"/>
    </location>
</feature>
<comment type="caution">
    <text evidence="2">The sequence shown here is derived from an EMBL/GenBank/DDBJ whole genome shotgun (WGS) entry which is preliminary data.</text>
</comment>
<name>A0A9P8A929_MORAP</name>
<accession>A0A9P8A929</accession>
<sequence>MDLSCSSDEIQDSTLPLTFSDMAEYHWKDPTQRHKDMVCSWKQMLQHHDRQSIKRAFGQDVQIKDHDTSLSGKTTPTPEHPSEVEIEEQLNRVWLFPPRPELVDLIPAASPCQEARPLTVSAEAIRRMKRRKRASKNMPKNALFEPQTELLVTDTNGTDAGDLHQQQQGGLRATKVSDPEIPDAHDNEQELIELELAVSSLRTKLEMLQPIGMRPSDLAAALEKPAVEDQDTDTDRDEDANTNAAPIANQEEILSQVSTSQCSALLWDELRVLVTLSGSPAEKTREQVDKAVSELGLYNLEDGALDRLCSEIFDAYQTEQQEGMSSYTDDTRAPLQLSYPASLFLFRTLFHRKALLVQSKPSRLLLHSIVYAGKHHGRAITDAVLLPLLRDHARFSKVTSELVQNVLKEQSSVGVIHFLSMVLEPTRGQSAVTAGEDNELSKVPVLFLTEVHLDIVKTILSYANVPTPLPSRLWVRFNDVLDILWEQIVLLAPTSSSSVSSQALVKLYCSSGDLESFLTSSGRRDTLSSGGQESLRLSCVNLVQLLMTWTMRQGPLCQDVGNLERMRQFCASRMDVKLGRGLVTKLDMFIKRKSNK</sequence>
<evidence type="ECO:0000256" key="1">
    <source>
        <dbReference type="SAM" id="MobiDB-lite"/>
    </source>
</evidence>
<evidence type="ECO:0000313" key="3">
    <source>
        <dbReference type="Proteomes" id="UP000717515"/>
    </source>
</evidence>
<organism evidence="2 3">
    <name type="scientific">Mortierella alpina</name>
    <name type="common">Oleaginous fungus</name>
    <name type="synonym">Mortierella renispora</name>
    <dbReference type="NCBI Taxonomy" id="64518"/>
    <lineage>
        <taxon>Eukaryota</taxon>
        <taxon>Fungi</taxon>
        <taxon>Fungi incertae sedis</taxon>
        <taxon>Mucoromycota</taxon>
        <taxon>Mortierellomycotina</taxon>
        <taxon>Mortierellomycetes</taxon>
        <taxon>Mortierellales</taxon>
        <taxon>Mortierellaceae</taxon>
        <taxon>Mortierella</taxon>
    </lineage>
</organism>
<evidence type="ECO:0008006" key="4">
    <source>
        <dbReference type="Google" id="ProtNLM"/>
    </source>
</evidence>
<dbReference type="Gene3D" id="1.25.40.480">
    <property type="match status" value="1"/>
</dbReference>